<evidence type="ECO:0000256" key="1">
    <source>
        <dbReference type="SAM" id="Phobius"/>
    </source>
</evidence>
<feature type="transmembrane region" description="Helical" evidence="1">
    <location>
        <begin position="6"/>
        <end position="31"/>
    </location>
</feature>
<protein>
    <submittedName>
        <fullName evidence="3">DsbD_2 protein</fullName>
    </submittedName>
</protein>
<sequence length="242" mass="25688">MDISVTVLGLSLLAGLLTTLSPCVLPILPIVASSAMAKRKVGLFTLAFGMAISFTLVGTVIASIGLALGLNSEYLRYGAAFLMLLVAFWLLSSRLQALLSRYTSLLTGKGEAWLSGFNPESATGQFFVGLLLGIVWAPCIGPTLGAAIALASQGEALASVAIVMVIFSLGAVIPLIAIGLLSRQFFREKRESLANAGQKGRIVMGWSLLVVGLLVLTGFDKQIEIWLVELSPEWLTNLTTRF</sequence>
<feature type="transmembrane region" description="Helical" evidence="1">
    <location>
        <begin position="74"/>
        <end position="91"/>
    </location>
</feature>
<dbReference type="InterPro" id="IPR051790">
    <property type="entry name" value="Cytochrome_c-biogenesis_DsbD"/>
</dbReference>
<dbReference type="GO" id="GO:0017004">
    <property type="term" value="P:cytochrome complex assembly"/>
    <property type="evidence" value="ECO:0007669"/>
    <property type="project" value="UniProtKB-KW"/>
</dbReference>
<dbReference type="PANTHER" id="PTHR31272">
    <property type="entry name" value="CYTOCHROME C-TYPE BIOGENESIS PROTEIN HI_1454-RELATED"/>
    <property type="match status" value="1"/>
</dbReference>
<keyword evidence="1" id="KW-0812">Transmembrane</keyword>
<keyword evidence="1" id="KW-0472">Membrane</keyword>
<dbReference type="RefSeq" id="WP_071523340.1">
    <property type="nucleotide sequence ID" value="NZ_JACDXE010000013.1"/>
</dbReference>
<dbReference type="Pfam" id="PF13386">
    <property type="entry name" value="DsbD_2"/>
    <property type="match status" value="1"/>
</dbReference>
<feature type="transmembrane region" description="Helical" evidence="1">
    <location>
        <begin position="156"/>
        <end position="181"/>
    </location>
</feature>
<dbReference type="AlphaFoldDB" id="A0A126QDS5"/>
<organism evidence="3">
    <name type="scientific">Pasteurella multocida</name>
    <dbReference type="NCBI Taxonomy" id="747"/>
    <lineage>
        <taxon>Bacteria</taxon>
        <taxon>Pseudomonadati</taxon>
        <taxon>Pseudomonadota</taxon>
        <taxon>Gammaproteobacteria</taxon>
        <taxon>Pasteurellales</taxon>
        <taxon>Pasteurellaceae</taxon>
        <taxon>Pasteurella</taxon>
    </lineage>
</organism>
<dbReference type="PANTHER" id="PTHR31272:SF9">
    <property type="entry name" value="BLL1027 PROTEIN"/>
    <property type="match status" value="1"/>
</dbReference>
<gene>
    <name evidence="3" type="primary">dsbD_2</name>
</gene>
<proteinExistence type="predicted"/>
<keyword evidence="1" id="KW-1133">Transmembrane helix</keyword>
<evidence type="ECO:0000313" key="3">
    <source>
        <dbReference type="EMBL" id="AMK07950.1"/>
    </source>
</evidence>
<dbReference type="InterPro" id="IPR039447">
    <property type="entry name" value="UreH-like_TM_dom"/>
</dbReference>
<dbReference type="GO" id="GO:0016020">
    <property type="term" value="C:membrane"/>
    <property type="evidence" value="ECO:0007669"/>
    <property type="project" value="UniProtKB-SubCell"/>
</dbReference>
<name>A0A126QDS5_PASMD</name>
<evidence type="ECO:0000259" key="2">
    <source>
        <dbReference type="Pfam" id="PF13386"/>
    </source>
</evidence>
<feature type="transmembrane region" description="Helical" evidence="1">
    <location>
        <begin position="202"/>
        <end position="219"/>
    </location>
</feature>
<accession>A0A126QDS5</accession>
<feature type="transmembrane region" description="Helical" evidence="1">
    <location>
        <begin position="43"/>
        <end position="68"/>
    </location>
</feature>
<dbReference type="EMBL" id="KP660111">
    <property type="protein sequence ID" value="AMK07950.1"/>
    <property type="molecule type" value="Genomic_DNA"/>
</dbReference>
<feature type="transmembrane region" description="Helical" evidence="1">
    <location>
        <begin position="126"/>
        <end position="150"/>
    </location>
</feature>
<reference evidence="3" key="1">
    <citation type="submission" date="2015-01" db="EMBL/GenBank/DDBJ databases">
        <title>Draft genome sequence of Pasteurella multocida isolated from alpaca pneumonia.</title>
        <authorList>
            <person name="Maturrano L."/>
            <person name="Hurtado R."/>
            <person name="Allasi N."/>
            <person name="Juscamayta E."/>
            <person name="Fernandez D."/>
            <person name="Maximiliano J."/>
            <person name="Rimac R."/>
            <person name="Rosadio R."/>
        </authorList>
    </citation>
    <scope>NUCLEOTIDE SEQUENCE</scope>
    <source>
        <strain evidence="3">UNMSM</strain>
    </source>
</reference>
<feature type="domain" description="Urease accessory protein UreH-like transmembrane" evidence="2">
    <location>
        <begin position="12"/>
        <end position="197"/>
    </location>
</feature>